<evidence type="ECO:0000313" key="1">
    <source>
        <dbReference type="EMBL" id="GBN60342.1"/>
    </source>
</evidence>
<dbReference type="Proteomes" id="UP000499080">
    <property type="component" value="Unassembled WGS sequence"/>
</dbReference>
<name>A0A4Y2QAT3_ARAVE</name>
<comment type="caution">
    <text evidence="1">The sequence shown here is derived from an EMBL/GenBank/DDBJ whole genome shotgun (WGS) entry which is preliminary data.</text>
</comment>
<evidence type="ECO:0000313" key="2">
    <source>
        <dbReference type="Proteomes" id="UP000499080"/>
    </source>
</evidence>
<organism evidence="1 2">
    <name type="scientific">Araneus ventricosus</name>
    <name type="common">Orbweaver spider</name>
    <name type="synonym">Epeira ventricosa</name>
    <dbReference type="NCBI Taxonomy" id="182803"/>
    <lineage>
        <taxon>Eukaryota</taxon>
        <taxon>Metazoa</taxon>
        <taxon>Ecdysozoa</taxon>
        <taxon>Arthropoda</taxon>
        <taxon>Chelicerata</taxon>
        <taxon>Arachnida</taxon>
        <taxon>Araneae</taxon>
        <taxon>Araneomorphae</taxon>
        <taxon>Entelegynae</taxon>
        <taxon>Araneoidea</taxon>
        <taxon>Araneidae</taxon>
        <taxon>Araneus</taxon>
    </lineage>
</organism>
<accession>A0A4Y2QAT3</accession>
<protein>
    <submittedName>
        <fullName evidence="1">Uncharacterized protein</fullName>
    </submittedName>
</protein>
<keyword evidence="2" id="KW-1185">Reference proteome</keyword>
<dbReference type="AlphaFoldDB" id="A0A4Y2QAT3"/>
<gene>
    <name evidence="1" type="ORF">AVEN_83709_1</name>
</gene>
<dbReference type="EMBL" id="BGPR01013369">
    <property type="protein sequence ID" value="GBN60342.1"/>
    <property type="molecule type" value="Genomic_DNA"/>
</dbReference>
<sequence>ESVELIQPVDSEKTESVELIQPVHSEETDLTEVKQPVISEELNLNKVIPVNSLESSCSSKALISSPDSKMARIPSNDIINPSAVPELVSKGLSEIAIDLSNSKENSNSSLPPALDMESLLSLRNTEKYKNGSHFVFPGKSQVIVTPSKPCDPIFPNFEMPPLSPPTKNPSMESVEHLNPTEYATISKDACSKKSLSTLLSMFADWVQRGMENLFNSLEQPTVVDLIAYSRRELKYGLDLLKQMNERLNTLLRAADCLPDPTSIFPHLFGSKKISIRISLNNAGDIVQLRLKAIEAETTENYLKIVSHCRSDASFNNGFGNKQLATKAKDILSNAFVKLSEDFVTLCLDIENFRDQIRDLCLQIDRFL</sequence>
<proteinExistence type="predicted"/>
<feature type="non-terminal residue" evidence="1">
    <location>
        <position position="1"/>
    </location>
</feature>
<dbReference type="OrthoDB" id="10604113at2759"/>
<reference evidence="1 2" key="1">
    <citation type="journal article" date="2019" name="Sci. Rep.">
        <title>Orb-weaving spider Araneus ventricosus genome elucidates the spidroin gene catalogue.</title>
        <authorList>
            <person name="Kono N."/>
            <person name="Nakamura H."/>
            <person name="Ohtoshi R."/>
            <person name="Moran D.A.P."/>
            <person name="Shinohara A."/>
            <person name="Yoshida Y."/>
            <person name="Fujiwara M."/>
            <person name="Mori M."/>
            <person name="Tomita M."/>
            <person name="Arakawa K."/>
        </authorList>
    </citation>
    <scope>NUCLEOTIDE SEQUENCE [LARGE SCALE GENOMIC DNA]</scope>
</reference>